<keyword evidence="7" id="KW-1185">Reference proteome</keyword>
<dbReference type="InterPro" id="IPR028082">
    <property type="entry name" value="Peripla_BP_I"/>
</dbReference>
<dbReference type="eggNOG" id="COG1879">
    <property type="taxonomic scope" value="Bacteria"/>
</dbReference>
<feature type="chain" id="PRO_5001651892" evidence="4">
    <location>
        <begin position="22"/>
        <end position="343"/>
    </location>
</feature>
<gene>
    <name evidence="6" type="ORF">OP10G_1297</name>
</gene>
<accession>A0A068NPK2</accession>
<evidence type="ECO:0000256" key="3">
    <source>
        <dbReference type="SAM" id="MobiDB-lite"/>
    </source>
</evidence>
<evidence type="ECO:0000259" key="5">
    <source>
        <dbReference type="Pfam" id="PF13407"/>
    </source>
</evidence>
<dbReference type="GO" id="GO:0030246">
    <property type="term" value="F:carbohydrate binding"/>
    <property type="evidence" value="ECO:0007669"/>
    <property type="project" value="TreeGrafter"/>
</dbReference>
<organism evidence="6 7">
    <name type="scientific">Fimbriimonas ginsengisoli Gsoil 348</name>
    <dbReference type="NCBI Taxonomy" id="661478"/>
    <lineage>
        <taxon>Bacteria</taxon>
        <taxon>Bacillati</taxon>
        <taxon>Armatimonadota</taxon>
        <taxon>Fimbriimonadia</taxon>
        <taxon>Fimbriimonadales</taxon>
        <taxon>Fimbriimonadaceae</taxon>
        <taxon>Fimbriimonas</taxon>
    </lineage>
</organism>
<dbReference type="Proteomes" id="UP000027982">
    <property type="component" value="Chromosome"/>
</dbReference>
<feature type="domain" description="Periplasmic binding protein" evidence="5">
    <location>
        <begin position="59"/>
        <end position="309"/>
    </location>
</feature>
<keyword evidence="4" id="KW-0732">Signal</keyword>
<feature type="compositionally biased region" description="Low complexity" evidence="3">
    <location>
        <begin position="31"/>
        <end position="46"/>
    </location>
</feature>
<comment type="similarity">
    <text evidence="2">Belongs to the bacterial solute-binding protein 2 family.</text>
</comment>
<evidence type="ECO:0000313" key="6">
    <source>
        <dbReference type="EMBL" id="AIE84665.1"/>
    </source>
</evidence>
<evidence type="ECO:0000256" key="2">
    <source>
        <dbReference type="ARBA" id="ARBA00007639"/>
    </source>
</evidence>
<feature type="signal peptide" evidence="4">
    <location>
        <begin position="1"/>
        <end position="21"/>
    </location>
</feature>
<sequence length="343" mass="36212">MTMIKRNSLQFLALGTVLVFAVGCGDKGAATAEGTTTGSTTPPATTDNKTGKTLHLAFVTNNSSDFWTIARKGTEKADKELSDVEVDFKMPSDGTAATQTQILDDLVTKGEDGIAVSPVDPKNETAELDKVAGSTLVFTQDSDAPESKRTCYVGTDNVAAGRMAADEVKKALPGGGKIMVFVGKSDAQNAKERFQGLSDALKGSNIQILGLLTDDTDRVRAKANVSDTLVKTPDVAGLVGLWSYNGPAILSAVKDANKTGKVKIIAFDEEADTLAGVKDGSIDATIVQQPFEFGYQAITMMAKYLKGDKSVVPAEKKIIVPTQAIHKDSVEAFSKKLAELKGK</sequence>
<reference evidence="6 7" key="1">
    <citation type="journal article" date="2014" name="PLoS ONE">
        <title>The first complete genome sequence of the class fimbriimonadia in the phylum armatimonadetes.</title>
        <authorList>
            <person name="Hu Z.Y."/>
            <person name="Wang Y.Z."/>
            <person name="Im W.T."/>
            <person name="Wang S.Y."/>
            <person name="Zhao G.P."/>
            <person name="Zheng H.J."/>
            <person name="Quan Z.X."/>
        </authorList>
    </citation>
    <scope>NUCLEOTIDE SEQUENCE [LARGE SCALE GENOMIC DNA]</scope>
    <source>
        <strain evidence="6">Gsoil 348</strain>
    </source>
</reference>
<dbReference type="PROSITE" id="PS51257">
    <property type="entry name" value="PROKAR_LIPOPROTEIN"/>
    <property type="match status" value="1"/>
</dbReference>
<evidence type="ECO:0000256" key="1">
    <source>
        <dbReference type="ARBA" id="ARBA00004196"/>
    </source>
</evidence>
<dbReference type="Pfam" id="PF13407">
    <property type="entry name" value="Peripla_BP_4"/>
    <property type="match status" value="1"/>
</dbReference>
<comment type="subcellular location">
    <subcellularLocation>
        <location evidence="1">Cell envelope</location>
    </subcellularLocation>
</comment>
<dbReference type="InterPro" id="IPR025997">
    <property type="entry name" value="SBP_2_dom"/>
</dbReference>
<proteinExistence type="inferred from homology"/>
<dbReference type="GO" id="GO:0030288">
    <property type="term" value="C:outer membrane-bounded periplasmic space"/>
    <property type="evidence" value="ECO:0007669"/>
    <property type="project" value="TreeGrafter"/>
</dbReference>
<evidence type="ECO:0000313" key="7">
    <source>
        <dbReference type="Proteomes" id="UP000027982"/>
    </source>
</evidence>
<dbReference type="SUPFAM" id="SSF53822">
    <property type="entry name" value="Periplasmic binding protein-like I"/>
    <property type="match status" value="1"/>
</dbReference>
<dbReference type="PANTHER" id="PTHR30036:SF7">
    <property type="entry name" value="ABC TRANSPORTER PERIPLASMIC-BINDING PROTEIN YPHF"/>
    <property type="match status" value="1"/>
</dbReference>
<evidence type="ECO:0000256" key="4">
    <source>
        <dbReference type="SAM" id="SignalP"/>
    </source>
</evidence>
<protein>
    <submittedName>
        <fullName evidence="6">Ribose ABC superfamily ATP binding cassette transporter, binding protein</fullName>
    </submittedName>
</protein>
<dbReference type="KEGG" id="fgi:OP10G_1297"/>
<name>A0A068NPK2_FIMGI</name>
<dbReference type="CDD" id="cd06314">
    <property type="entry name" value="PBP1_tmGBP"/>
    <property type="match status" value="1"/>
</dbReference>
<dbReference type="STRING" id="661478.OP10G_1297"/>
<dbReference type="HOGENOM" id="CLU_037628_3_3_0"/>
<dbReference type="EMBL" id="CP007139">
    <property type="protein sequence ID" value="AIE84665.1"/>
    <property type="molecule type" value="Genomic_DNA"/>
</dbReference>
<dbReference type="AlphaFoldDB" id="A0A068NPK2"/>
<feature type="region of interest" description="Disordered" evidence="3">
    <location>
        <begin position="31"/>
        <end position="50"/>
    </location>
</feature>
<dbReference type="Gene3D" id="3.40.50.2300">
    <property type="match status" value="2"/>
</dbReference>
<dbReference type="InterPro" id="IPR050555">
    <property type="entry name" value="Bact_Solute-Bind_Prot2"/>
</dbReference>
<dbReference type="PANTHER" id="PTHR30036">
    <property type="entry name" value="D-XYLOSE-BINDING PERIPLASMIC PROTEIN"/>
    <property type="match status" value="1"/>
</dbReference>